<dbReference type="RefSeq" id="WP_141975796.1">
    <property type="nucleotide sequence ID" value="NZ_VFPP01000001.1"/>
</dbReference>
<protein>
    <submittedName>
        <fullName evidence="1">Uncharacterized protein</fullName>
    </submittedName>
</protein>
<keyword evidence="2" id="KW-1185">Reference proteome</keyword>
<evidence type="ECO:0000313" key="1">
    <source>
        <dbReference type="EMBL" id="TQM78892.1"/>
    </source>
</evidence>
<comment type="caution">
    <text evidence="1">The sequence shown here is derived from an EMBL/GenBank/DDBJ whole genome shotgun (WGS) entry which is preliminary data.</text>
</comment>
<dbReference type="EMBL" id="VFPP01000001">
    <property type="protein sequence ID" value="TQM78892.1"/>
    <property type="molecule type" value="Genomic_DNA"/>
</dbReference>
<dbReference type="AlphaFoldDB" id="A0A543J7V2"/>
<dbReference type="Proteomes" id="UP000316628">
    <property type="component" value="Unassembled WGS sequence"/>
</dbReference>
<dbReference type="OrthoDB" id="3677649at2"/>
<gene>
    <name evidence="1" type="ORF">FHX81_1178</name>
</gene>
<reference evidence="1 2" key="1">
    <citation type="submission" date="2019-06" db="EMBL/GenBank/DDBJ databases">
        <title>Sequencing the genomes of 1000 actinobacteria strains.</title>
        <authorList>
            <person name="Klenk H.-P."/>
        </authorList>
    </citation>
    <scope>NUCLEOTIDE SEQUENCE [LARGE SCALE GENOMIC DNA]</scope>
    <source>
        <strain evidence="1 2">DSM 45456</strain>
    </source>
</reference>
<name>A0A543J7V2_9PSEU</name>
<proteinExistence type="predicted"/>
<organism evidence="1 2">
    <name type="scientific">Saccharothrix saharensis</name>
    <dbReference type="NCBI Taxonomy" id="571190"/>
    <lineage>
        <taxon>Bacteria</taxon>
        <taxon>Bacillati</taxon>
        <taxon>Actinomycetota</taxon>
        <taxon>Actinomycetes</taxon>
        <taxon>Pseudonocardiales</taxon>
        <taxon>Pseudonocardiaceae</taxon>
        <taxon>Saccharothrix</taxon>
    </lineage>
</organism>
<evidence type="ECO:0000313" key="2">
    <source>
        <dbReference type="Proteomes" id="UP000316628"/>
    </source>
</evidence>
<sequence>MAYNTIGPVDVIKAVIEWIQVEQPTIEALSLFAGGWEGWARNQFALWLQGRLRLRLRNNNPLDVLTEANHIPTGQGSIAVFDSPQQRADIVFNALSPTVEAEPPVIITELKCQSPKQPWPAFRAGLSRDVTKLYGVNPDVDDAFGPENVMVLSLGICFNEPGLRPAAGYRVESAGRQYAVQWWADPDLVG</sequence>
<accession>A0A543J7V2</accession>